<name>A0A5B6UU09_9ROSI</name>
<dbReference type="EMBL" id="SMMG02000009">
    <property type="protein sequence ID" value="KAA3461570.1"/>
    <property type="molecule type" value="Genomic_DNA"/>
</dbReference>
<protein>
    <submittedName>
        <fullName evidence="1">Uncharacterized protein</fullName>
    </submittedName>
</protein>
<dbReference type="Proteomes" id="UP000325315">
    <property type="component" value="Unassembled WGS sequence"/>
</dbReference>
<dbReference type="AlphaFoldDB" id="A0A5B6UU09"/>
<proteinExistence type="predicted"/>
<evidence type="ECO:0000313" key="2">
    <source>
        <dbReference type="Proteomes" id="UP000325315"/>
    </source>
</evidence>
<reference evidence="2" key="1">
    <citation type="journal article" date="2019" name="Plant Biotechnol. J.">
        <title>Genome sequencing of the Australian wild diploid species Gossypium australe highlights disease resistance and delayed gland morphogenesis.</title>
        <authorList>
            <person name="Cai Y."/>
            <person name="Cai X."/>
            <person name="Wang Q."/>
            <person name="Wang P."/>
            <person name="Zhang Y."/>
            <person name="Cai C."/>
            <person name="Xu Y."/>
            <person name="Wang K."/>
            <person name="Zhou Z."/>
            <person name="Wang C."/>
            <person name="Geng S."/>
            <person name="Li B."/>
            <person name="Dong Q."/>
            <person name="Hou Y."/>
            <person name="Wang H."/>
            <person name="Ai P."/>
            <person name="Liu Z."/>
            <person name="Yi F."/>
            <person name="Sun M."/>
            <person name="An G."/>
            <person name="Cheng J."/>
            <person name="Zhang Y."/>
            <person name="Shi Q."/>
            <person name="Xie Y."/>
            <person name="Shi X."/>
            <person name="Chang Y."/>
            <person name="Huang F."/>
            <person name="Chen Y."/>
            <person name="Hong S."/>
            <person name="Mi L."/>
            <person name="Sun Q."/>
            <person name="Zhang L."/>
            <person name="Zhou B."/>
            <person name="Peng R."/>
            <person name="Zhang X."/>
            <person name="Liu F."/>
        </authorList>
    </citation>
    <scope>NUCLEOTIDE SEQUENCE [LARGE SCALE GENOMIC DNA]</scope>
    <source>
        <strain evidence="2">cv. PA1801</strain>
    </source>
</reference>
<keyword evidence="2" id="KW-1185">Reference proteome</keyword>
<organism evidence="1 2">
    <name type="scientific">Gossypium australe</name>
    <dbReference type="NCBI Taxonomy" id="47621"/>
    <lineage>
        <taxon>Eukaryota</taxon>
        <taxon>Viridiplantae</taxon>
        <taxon>Streptophyta</taxon>
        <taxon>Embryophyta</taxon>
        <taxon>Tracheophyta</taxon>
        <taxon>Spermatophyta</taxon>
        <taxon>Magnoliopsida</taxon>
        <taxon>eudicotyledons</taxon>
        <taxon>Gunneridae</taxon>
        <taxon>Pentapetalae</taxon>
        <taxon>rosids</taxon>
        <taxon>malvids</taxon>
        <taxon>Malvales</taxon>
        <taxon>Malvaceae</taxon>
        <taxon>Malvoideae</taxon>
        <taxon>Gossypium</taxon>
    </lineage>
</organism>
<gene>
    <name evidence="1" type="ORF">EPI10_028129</name>
</gene>
<evidence type="ECO:0000313" key="1">
    <source>
        <dbReference type="EMBL" id="KAA3461570.1"/>
    </source>
</evidence>
<sequence>MVHNEGTLRDYVLPNLEMVHRSIIRPATMANNFEIKPTMIKMIQNNLLLGTRIYHDMKRTRRKILTKQNGSTDEGDGNVQTTRRRIYAHTVDYPSWMHMHMPRLDNELDACARLGLDGVIRRKYDKKFLLVANRTLHIWPENVYGQSYPGG</sequence>
<comment type="caution">
    <text evidence="1">The sequence shown here is derived from an EMBL/GenBank/DDBJ whole genome shotgun (WGS) entry which is preliminary data.</text>
</comment>
<accession>A0A5B6UU09</accession>
<dbReference type="OrthoDB" id="1417698at2759"/>